<dbReference type="AlphaFoldDB" id="A0A645IH62"/>
<evidence type="ECO:0000313" key="2">
    <source>
        <dbReference type="EMBL" id="MPN50326.1"/>
    </source>
</evidence>
<name>A0A645IH62_9ZZZZ</name>
<proteinExistence type="predicted"/>
<gene>
    <name evidence="2" type="ORF">SDC9_197952</name>
</gene>
<organism evidence="2">
    <name type="scientific">bioreactor metagenome</name>
    <dbReference type="NCBI Taxonomy" id="1076179"/>
    <lineage>
        <taxon>unclassified sequences</taxon>
        <taxon>metagenomes</taxon>
        <taxon>ecological metagenomes</taxon>
    </lineage>
</organism>
<accession>A0A645IH62</accession>
<comment type="caution">
    <text evidence="2">The sequence shown here is derived from an EMBL/GenBank/DDBJ whole genome shotgun (WGS) entry which is preliminary data.</text>
</comment>
<dbReference type="EMBL" id="VSSQ01114408">
    <property type="protein sequence ID" value="MPN50326.1"/>
    <property type="molecule type" value="Genomic_DNA"/>
</dbReference>
<feature type="region of interest" description="Disordered" evidence="1">
    <location>
        <begin position="1"/>
        <end position="29"/>
    </location>
</feature>
<reference evidence="2" key="1">
    <citation type="submission" date="2019-08" db="EMBL/GenBank/DDBJ databases">
        <authorList>
            <person name="Kucharzyk K."/>
            <person name="Murdoch R.W."/>
            <person name="Higgins S."/>
            <person name="Loffler F."/>
        </authorList>
    </citation>
    <scope>NUCLEOTIDE SEQUENCE</scope>
</reference>
<feature type="compositionally biased region" description="Polar residues" evidence="1">
    <location>
        <begin position="9"/>
        <end position="23"/>
    </location>
</feature>
<sequence length="96" mass="10794">MRRRRLIQDQVQEMQTQAPSASNHQRERSTSAIKFCDCCAVSEPAFNTSSTSDIADQAIPIKARTKTLMLTNAITSRLLTVILIPLPCPAERRVMY</sequence>
<evidence type="ECO:0000256" key="1">
    <source>
        <dbReference type="SAM" id="MobiDB-lite"/>
    </source>
</evidence>
<protein>
    <submittedName>
        <fullName evidence="2">Uncharacterized protein</fullName>
    </submittedName>
</protein>